<dbReference type="AlphaFoldDB" id="A0A3Q9IDE1"/>
<dbReference type="RefSeq" id="WP_127001282.1">
    <property type="nucleotide sequence ID" value="NZ_CP034346.1"/>
</dbReference>
<gene>
    <name evidence="1" type="ORF">EI981_20275</name>
</gene>
<name>A0A3Q9IDE1_9BACL</name>
<protein>
    <submittedName>
        <fullName evidence="1">Uncharacterized protein</fullName>
    </submittedName>
</protein>
<dbReference type="OrthoDB" id="1707920at2"/>
<accession>A0A3Q9IDE1</accession>
<organism evidence="1 2">
    <name type="scientific">Paenibacillus lutimineralis</name>
    <dbReference type="NCBI Taxonomy" id="2707005"/>
    <lineage>
        <taxon>Bacteria</taxon>
        <taxon>Bacillati</taxon>
        <taxon>Bacillota</taxon>
        <taxon>Bacilli</taxon>
        <taxon>Bacillales</taxon>
        <taxon>Paenibacillaceae</taxon>
        <taxon>Paenibacillus</taxon>
    </lineage>
</organism>
<proteinExistence type="predicted"/>
<keyword evidence="2" id="KW-1185">Reference proteome</keyword>
<dbReference type="KEGG" id="plut:EI981_20275"/>
<dbReference type="EMBL" id="CP034346">
    <property type="protein sequence ID" value="AZS16561.1"/>
    <property type="molecule type" value="Genomic_DNA"/>
</dbReference>
<evidence type="ECO:0000313" key="1">
    <source>
        <dbReference type="EMBL" id="AZS16561.1"/>
    </source>
</evidence>
<sequence length="81" mass="9355">MNNIDKRNRLSEDEVFTYKIMKDKKVFIYWKGKQVSILTGKASDKFLKSIDGKDHLETQLVMAKLTGNFKRGNEKDGKSAK</sequence>
<reference evidence="2" key="1">
    <citation type="submission" date="2018-12" db="EMBL/GenBank/DDBJ databases">
        <title>Complete genome sequence of Paenibacillus sp. MBLB1234.</title>
        <authorList>
            <person name="Nam Y.-D."/>
            <person name="Kang J."/>
            <person name="Chung W.-H."/>
            <person name="Park Y.S."/>
        </authorList>
    </citation>
    <scope>NUCLEOTIDE SEQUENCE [LARGE SCALE GENOMIC DNA]</scope>
    <source>
        <strain evidence="2">MBLB1234</strain>
    </source>
</reference>
<dbReference type="Proteomes" id="UP000270678">
    <property type="component" value="Chromosome"/>
</dbReference>
<evidence type="ECO:0000313" key="2">
    <source>
        <dbReference type="Proteomes" id="UP000270678"/>
    </source>
</evidence>